<dbReference type="Proteomes" id="UP000199700">
    <property type="component" value="Chromosome"/>
</dbReference>
<proteinExistence type="predicted"/>
<protein>
    <submittedName>
        <fullName evidence="2">Uncharacterized protein</fullName>
    </submittedName>
</protein>
<gene>
    <name evidence="2" type="ORF">SAMN04489751_4103</name>
</gene>
<feature type="transmembrane region" description="Helical" evidence="1">
    <location>
        <begin position="26"/>
        <end position="44"/>
    </location>
</feature>
<name>A0A1H1YHE5_BRESA</name>
<keyword evidence="1" id="KW-1133">Transmembrane helix</keyword>
<dbReference type="STRING" id="629680.SAMN04489751_4103"/>
<keyword evidence="1" id="KW-0472">Membrane</keyword>
<dbReference type="RefSeq" id="WP_157691508.1">
    <property type="nucleotide sequence ID" value="NZ_LT629739.1"/>
</dbReference>
<sequence length="54" mass="5868">MNAALLTTVAEGAEKAAHHTELPMDPIFYGLITLAIFLSMAAVTRSWKGISNRH</sequence>
<keyword evidence="1" id="KW-0812">Transmembrane</keyword>
<evidence type="ECO:0000313" key="3">
    <source>
        <dbReference type="Proteomes" id="UP000199700"/>
    </source>
</evidence>
<keyword evidence="3" id="KW-1185">Reference proteome</keyword>
<dbReference type="AlphaFoldDB" id="A0A1H1YHE5"/>
<evidence type="ECO:0000313" key="2">
    <source>
        <dbReference type="EMBL" id="SDT20446.1"/>
    </source>
</evidence>
<accession>A0A1H1YHE5</accession>
<evidence type="ECO:0000256" key="1">
    <source>
        <dbReference type="SAM" id="Phobius"/>
    </source>
</evidence>
<dbReference type="EMBL" id="LT629739">
    <property type="protein sequence ID" value="SDT20446.1"/>
    <property type="molecule type" value="Genomic_DNA"/>
</dbReference>
<dbReference type="OrthoDB" id="5149460at2"/>
<reference evidence="2" key="1">
    <citation type="submission" date="2016-10" db="EMBL/GenBank/DDBJ databases">
        <authorList>
            <person name="Varghese N."/>
            <person name="Submissions S."/>
        </authorList>
    </citation>
    <scope>NUCLEOTIDE SEQUENCE [LARGE SCALE GENOMIC DNA]</scope>
    <source>
        <strain evidence="2">DSM 22082</strain>
    </source>
</reference>
<organism evidence="2 3">
    <name type="scientific">Brevibacterium sandarakinum</name>
    <dbReference type="NCBI Taxonomy" id="629680"/>
    <lineage>
        <taxon>Bacteria</taxon>
        <taxon>Bacillati</taxon>
        <taxon>Actinomycetota</taxon>
        <taxon>Actinomycetes</taxon>
        <taxon>Micrococcales</taxon>
        <taxon>Brevibacteriaceae</taxon>
        <taxon>Brevibacterium</taxon>
    </lineage>
</organism>